<gene>
    <name evidence="8" type="ORF">G7066_03060</name>
</gene>
<reference evidence="8 9" key="1">
    <citation type="submission" date="2020-03" db="EMBL/GenBank/DDBJ databases">
        <title>Leucobacter sp. nov., isolated from beetles.</title>
        <authorList>
            <person name="Hyun D.-W."/>
            <person name="Bae J.-W."/>
        </authorList>
    </citation>
    <scope>NUCLEOTIDE SEQUENCE [LARGE SCALE GENOMIC DNA]</scope>
    <source>
        <strain evidence="8 9">HDW9A</strain>
    </source>
</reference>
<keyword evidence="5 6" id="KW-0472">Membrane</keyword>
<evidence type="ECO:0000313" key="8">
    <source>
        <dbReference type="EMBL" id="QIM19637.1"/>
    </source>
</evidence>
<evidence type="ECO:0000256" key="5">
    <source>
        <dbReference type="ARBA" id="ARBA00023136"/>
    </source>
</evidence>
<accession>A0ABX6JZG9</accession>
<evidence type="ECO:0000256" key="2">
    <source>
        <dbReference type="ARBA" id="ARBA00022475"/>
    </source>
</evidence>
<name>A0ABX6JZG9_9MICO</name>
<dbReference type="Proteomes" id="UP000503441">
    <property type="component" value="Chromosome"/>
</dbReference>
<sequence>MGSLLGIVAAWGLGQAVNQIAADSFLKDLPGFDLMLFPIGSLATIVAVILVITFLAGTLPARRAAKLDPIDALRYE</sequence>
<evidence type="ECO:0000313" key="9">
    <source>
        <dbReference type="Proteomes" id="UP000503441"/>
    </source>
</evidence>
<feature type="domain" description="ABC3 transporter permease C-terminal" evidence="7">
    <location>
        <begin position="3"/>
        <end position="69"/>
    </location>
</feature>
<dbReference type="Pfam" id="PF02687">
    <property type="entry name" value="FtsX"/>
    <property type="match status" value="1"/>
</dbReference>
<keyword evidence="4 6" id="KW-1133">Transmembrane helix</keyword>
<dbReference type="InterPro" id="IPR003838">
    <property type="entry name" value="ABC3_permease_C"/>
</dbReference>
<dbReference type="EMBL" id="CP049933">
    <property type="protein sequence ID" value="QIM19637.1"/>
    <property type="molecule type" value="Genomic_DNA"/>
</dbReference>
<keyword evidence="9" id="KW-1185">Reference proteome</keyword>
<proteinExistence type="predicted"/>
<protein>
    <submittedName>
        <fullName evidence="8">FtsX-like permease family protein</fullName>
    </submittedName>
</protein>
<evidence type="ECO:0000256" key="6">
    <source>
        <dbReference type="SAM" id="Phobius"/>
    </source>
</evidence>
<feature type="transmembrane region" description="Helical" evidence="6">
    <location>
        <begin position="35"/>
        <end position="56"/>
    </location>
</feature>
<evidence type="ECO:0000256" key="1">
    <source>
        <dbReference type="ARBA" id="ARBA00004651"/>
    </source>
</evidence>
<evidence type="ECO:0000259" key="7">
    <source>
        <dbReference type="Pfam" id="PF02687"/>
    </source>
</evidence>
<evidence type="ECO:0000256" key="3">
    <source>
        <dbReference type="ARBA" id="ARBA00022692"/>
    </source>
</evidence>
<comment type="subcellular location">
    <subcellularLocation>
        <location evidence="1">Cell membrane</location>
        <topology evidence="1">Multi-pass membrane protein</topology>
    </subcellularLocation>
</comment>
<keyword evidence="3 6" id="KW-0812">Transmembrane</keyword>
<evidence type="ECO:0000256" key="4">
    <source>
        <dbReference type="ARBA" id="ARBA00022989"/>
    </source>
</evidence>
<organism evidence="8 9">
    <name type="scientific">Leucobacter coleopterorum</name>
    <dbReference type="NCBI Taxonomy" id="2714933"/>
    <lineage>
        <taxon>Bacteria</taxon>
        <taxon>Bacillati</taxon>
        <taxon>Actinomycetota</taxon>
        <taxon>Actinomycetes</taxon>
        <taxon>Micrococcales</taxon>
        <taxon>Microbacteriaceae</taxon>
        <taxon>Leucobacter</taxon>
    </lineage>
</organism>
<keyword evidence="2" id="KW-1003">Cell membrane</keyword>